<evidence type="ECO:0008006" key="2">
    <source>
        <dbReference type="Google" id="ProtNLM"/>
    </source>
</evidence>
<organism evidence="1">
    <name type="scientific">Aegilops tauschii</name>
    <name type="common">Tausch's goatgrass</name>
    <name type="synonym">Aegilops squarrosa</name>
    <dbReference type="NCBI Taxonomy" id="37682"/>
    <lineage>
        <taxon>Eukaryota</taxon>
        <taxon>Viridiplantae</taxon>
        <taxon>Streptophyta</taxon>
        <taxon>Embryophyta</taxon>
        <taxon>Tracheophyta</taxon>
        <taxon>Spermatophyta</taxon>
        <taxon>Magnoliopsida</taxon>
        <taxon>Liliopsida</taxon>
        <taxon>Poales</taxon>
        <taxon>Poaceae</taxon>
        <taxon>BOP clade</taxon>
        <taxon>Pooideae</taxon>
        <taxon>Triticodae</taxon>
        <taxon>Triticeae</taxon>
        <taxon>Triticinae</taxon>
        <taxon>Aegilops</taxon>
    </lineage>
</organism>
<reference evidence="1" key="1">
    <citation type="submission" date="2015-06" db="UniProtKB">
        <authorList>
            <consortium name="EnsemblPlants"/>
        </authorList>
    </citation>
    <scope>IDENTIFICATION</scope>
</reference>
<name>M8CDF0_AEGTA</name>
<dbReference type="AlphaFoldDB" id="M8CDF0"/>
<dbReference type="Gene3D" id="1.20.1740.10">
    <property type="entry name" value="Amino acid/polyamine transporter I"/>
    <property type="match status" value="1"/>
</dbReference>
<accession>M8CDF0</accession>
<evidence type="ECO:0000313" key="1">
    <source>
        <dbReference type="EnsemblPlants" id="EMT21166"/>
    </source>
</evidence>
<protein>
    <recommendedName>
        <fullName evidence="2">Cationic amino acid transporter C-terminal domain-containing protein</fullName>
    </recommendedName>
</protein>
<proteinExistence type="predicted"/>
<sequence length="84" mass="8375">MDGEEAHHRPSSSSSSGRPFLSGLCAAALRRKPISARASAAASGEGLVRQLGVLELVLLGIGASIGAGIFVITGTVARDAGPGY</sequence>
<dbReference type="EnsemblPlants" id="EMT21166">
    <property type="protein sequence ID" value="EMT21166"/>
    <property type="gene ID" value="F775_43771"/>
</dbReference>